<accession>A0ABP7EA54</accession>
<keyword evidence="2" id="KW-1185">Reference proteome</keyword>
<evidence type="ECO:0000313" key="2">
    <source>
        <dbReference type="Proteomes" id="UP001500523"/>
    </source>
</evidence>
<name>A0ABP7EA54_9SPHN</name>
<reference evidence="2" key="1">
    <citation type="journal article" date="2019" name="Int. J. Syst. Evol. Microbiol.">
        <title>The Global Catalogue of Microorganisms (GCM) 10K type strain sequencing project: providing services to taxonomists for standard genome sequencing and annotation.</title>
        <authorList>
            <consortium name="The Broad Institute Genomics Platform"/>
            <consortium name="The Broad Institute Genome Sequencing Center for Infectious Disease"/>
            <person name="Wu L."/>
            <person name="Ma J."/>
        </authorList>
    </citation>
    <scope>NUCLEOTIDE SEQUENCE [LARGE SCALE GENOMIC DNA]</scope>
    <source>
        <strain evidence="2">JCM 17498</strain>
    </source>
</reference>
<gene>
    <name evidence="1" type="ORF">GCM10022268_25180</name>
</gene>
<proteinExistence type="predicted"/>
<evidence type="ECO:0000313" key="1">
    <source>
        <dbReference type="EMBL" id="GAA3715538.1"/>
    </source>
</evidence>
<comment type="caution">
    <text evidence="1">The sequence shown here is derived from an EMBL/GenBank/DDBJ whole genome shotgun (WGS) entry which is preliminary data.</text>
</comment>
<dbReference type="EMBL" id="BAABBF010000005">
    <property type="protein sequence ID" value="GAA3715538.1"/>
    <property type="molecule type" value="Genomic_DNA"/>
</dbReference>
<dbReference type="Proteomes" id="UP001500523">
    <property type="component" value="Unassembled WGS sequence"/>
</dbReference>
<protein>
    <submittedName>
        <fullName evidence="1">Uncharacterized protein</fullName>
    </submittedName>
</protein>
<organism evidence="1 2">
    <name type="scientific">Sphingomonas cynarae</name>
    <dbReference type="NCBI Taxonomy" id="930197"/>
    <lineage>
        <taxon>Bacteria</taxon>
        <taxon>Pseudomonadati</taxon>
        <taxon>Pseudomonadota</taxon>
        <taxon>Alphaproteobacteria</taxon>
        <taxon>Sphingomonadales</taxon>
        <taxon>Sphingomonadaceae</taxon>
        <taxon>Sphingomonas</taxon>
    </lineage>
</organism>
<sequence length="64" mass="6607">MQDMDIDPLATAIDRARAFAATVDAGHVIDEATGFTADNLLALIAAAAPPTREDAIVDQLGDLA</sequence>